<dbReference type="Proteomes" id="UP001338582">
    <property type="component" value="Chromosome 5"/>
</dbReference>
<dbReference type="Gene3D" id="3.40.710.10">
    <property type="entry name" value="DD-peptidase/beta-lactamase superfamily"/>
    <property type="match status" value="1"/>
</dbReference>
<proteinExistence type="predicted"/>
<reference evidence="2 3" key="1">
    <citation type="submission" date="2023-10" db="EMBL/GenBank/DDBJ databases">
        <title>Draft Genome Sequence of Candida saopaulonensis from a very Premature Infant with Sepsis.</title>
        <authorList>
            <person name="Ning Y."/>
            <person name="Dai R."/>
            <person name="Xiao M."/>
            <person name="Xu Y."/>
            <person name="Yan Q."/>
            <person name="Zhang L."/>
        </authorList>
    </citation>
    <scope>NUCLEOTIDE SEQUENCE [LARGE SCALE GENOMIC DNA]</scope>
    <source>
        <strain evidence="2 3">19XY460</strain>
    </source>
</reference>
<dbReference type="PANTHER" id="PTHR43283:SF3">
    <property type="entry name" value="BETA-LACTAMASE FAMILY PROTEIN (AFU_ORTHOLOGUE AFUA_5G07500)"/>
    <property type="match status" value="1"/>
</dbReference>
<keyword evidence="3" id="KW-1185">Reference proteome</keyword>
<evidence type="ECO:0000313" key="3">
    <source>
        <dbReference type="Proteomes" id="UP001338582"/>
    </source>
</evidence>
<organism evidence="2 3">
    <name type="scientific">Australozyma saopauloensis</name>
    <dbReference type="NCBI Taxonomy" id="291208"/>
    <lineage>
        <taxon>Eukaryota</taxon>
        <taxon>Fungi</taxon>
        <taxon>Dikarya</taxon>
        <taxon>Ascomycota</taxon>
        <taxon>Saccharomycotina</taxon>
        <taxon>Pichiomycetes</taxon>
        <taxon>Metschnikowiaceae</taxon>
        <taxon>Australozyma</taxon>
    </lineage>
</organism>
<dbReference type="Pfam" id="PF00144">
    <property type="entry name" value="Beta-lactamase"/>
    <property type="match status" value="1"/>
</dbReference>
<dbReference type="InterPro" id="IPR050789">
    <property type="entry name" value="Diverse_Enzym_Activities"/>
</dbReference>
<evidence type="ECO:0000313" key="2">
    <source>
        <dbReference type="EMBL" id="WPK27062.1"/>
    </source>
</evidence>
<dbReference type="RefSeq" id="XP_062879440.1">
    <property type="nucleotide sequence ID" value="XM_063023370.1"/>
</dbReference>
<name>A0AAX4HEQ7_9ASCO</name>
<accession>A0AAX4HEQ7</accession>
<protein>
    <recommendedName>
        <fullName evidence="1">Beta-lactamase-related domain-containing protein</fullName>
    </recommendedName>
</protein>
<evidence type="ECO:0000259" key="1">
    <source>
        <dbReference type="Pfam" id="PF00144"/>
    </source>
</evidence>
<dbReference type="KEGG" id="asau:88175493"/>
<feature type="domain" description="Beta-lactamase-related" evidence="1">
    <location>
        <begin position="4"/>
        <end position="378"/>
    </location>
</feature>
<dbReference type="PANTHER" id="PTHR43283">
    <property type="entry name" value="BETA-LACTAMASE-RELATED"/>
    <property type="match status" value="1"/>
</dbReference>
<dbReference type="InterPro" id="IPR001466">
    <property type="entry name" value="Beta-lactam-related"/>
</dbReference>
<dbReference type="GeneID" id="88175493"/>
<gene>
    <name evidence="2" type="ORF">PUMCH_004433</name>
</gene>
<dbReference type="AlphaFoldDB" id="A0AAX4HEQ7"/>
<dbReference type="SUPFAM" id="SSF56601">
    <property type="entry name" value="beta-lactamase/transpeptidase-like"/>
    <property type="match status" value="1"/>
</dbReference>
<dbReference type="InterPro" id="IPR012338">
    <property type="entry name" value="Beta-lactam/transpept-like"/>
</dbReference>
<dbReference type="EMBL" id="CP138898">
    <property type="protein sequence ID" value="WPK27062.1"/>
    <property type="molecule type" value="Genomic_DNA"/>
</dbReference>
<sequence length="396" mass="44181">MNSLDSIVDNLLKSGKYNALIAGVTTAQSTRYKSVKGVISVDDNEPVCDDSLFCLYSCTKSITAMAILILIEQGKLELKGLAKKYLPVLEDFYVVGEDDIDDDTGEVKGSHPKPKTDVTIEHLLLHTAGFAYLFTDTTYFKIMTKKRVFAGNPMETLFVPSSMPLVHEPGTKWTYGFSTDWLGLIVEAVSNQKLSVFIQENIFDKCGMTKSTFFVEDPLEVIKVHVETDEGILRPEKRPSVPYKPRIDMGGQGCFTTIDDFLKFLRVWLNYGLSPDTGTRLLKQSTVENAIKNHLSEGLELNLALGLKAELDDARSDGFSYAGCAINAKNLLTGRPSGSLYWGGIANSFFWMDLKNQCAGYFSCQKLPFMNEECTEAYGVFEKEVYRTLILNRANL</sequence>